<dbReference type="RefSeq" id="WP_133283281.1">
    <property type="nucleotide sequence ID" value="NZ_SMSI01000001.1"/>
</dbReference>
<name>A0A4R5PN52_9HYPH</name>
<keyword evidence="2" id="KW-1185">Reference proteome</keyword>
<reference evidence="1 2" key="1">
    <citation type="journal article" date="2013" name="Int. J. Syst. Evol. Microbiol.">
        <title>Hoeflea suaedae sp. nov., an endophytic bacterium isolated from the root of the halophyte Suaeda maritima.</title>
        <authorList>
            <person name="Chung E.J."/>
            <person name="Park J.A."/>
            <person name="Pramanik P."/>
            <person name="Bibi F."/>
            <person name="Jeon C.O."/>
            <person name="Chung Y.R."/>
        </authorList>
    </citation>
    <scope>NUCLEOTIDE SEQUENCE [LARGE SCALE GENOMIC DNA]</scope>
    <source>
        <strain evidence="1 2">YC6898</strain>
    </source>
</reference>
<sequence length="339" mass="38225">MTKDNIAKSQIDKIRDSAASFHVGDDSDGAVTSLITVNDRLYVIKERAIYTVALADDIDPDRTRADIPNTIQKFFDLGSDHEIVVRILLTATELFKEGYLVEGIDHEALMSHVMDCLLDLGGAYVISRNFKLYLAEARKDAVTSKDNSASIPSYPSLRSDVKSFIQKIDHFVQDIFGIIIAFYDEQTIRKSGPWLDGLAEYLRTSSNNTEEFAMFAKEFAEFGKMARNIRHCIEHPKPDQRIELLDFCVTANRTLEEPTIAVKHKTTPVEATHVSDFMNFFYQQALAGSEVLMAFLAGHHTKSFGKFPIIVGEIPEAQRQNRVRYGYLIKLGASFQRLG</sequence>
<gene>
    <name evidence="1" type="ORF">E2A64_04860</name>
</gene>
<comment type="caution">
    <text evidence="1">The sequence shown here is derived from an EMBL/GenBank/DDBJ whole genome shotgun (WGS) entry which is preliminary data.</text>
</comment>
<evidence type="ECO:0000313" key="2">
    <source>
        <dbReference type="Proteomes" id="UP000295131"/>
    </source>
</evidence>
<accession>A0A4R5PN52</accession>
<evidence type="ECO:0000313" key="1">
    <source>
        <dbReference type="EMBL" id="TDH38446.1"/>
    </source>
</evidence>
<dbReference type="Proteomes" id="UP000295131">
    <property type="component" value="Unassembled WGS sequence"/>
</dbReference>
<dbReference type="EMBL" id="SMSI01000001">
    <property type="protein sequence ID" value="TDH38446.1"/>
    <property type="molecule type" value="Genomic_DNA"/>
</dbReference>
<protein>
    <submittedName>
        <fullName evidence="1">Uncharacterized protein</fullName>
    </submittedName>
</protein>
<dbReference type="OrthoDB" id="7605129at2"/>
<dbReference type="AlphaFoldDB" id="A0A4R5PN52"/>
<organism evidence="1 2">
    <name type="scientific">Pseudohoeflea suaedae</name>
    <dbReference type="NCBI Taxonomy" id="877384"/>
    <lineage>
        <taxon>Bacteria</taxon>
        <taxon>Pseudomonadati</taxon>
        <taxon>Pseudomonadota</taxon>
        <taxon>Alphaproteobacteria</taxon>
        <taxon>Hyphomicrobiales</taxon>
        <taxon>Rhizobiaceae</taxon>
        <taxon>Pseudohoeflea</taxon>
    </lineage>
</organism>
<proteinExistence type="predicted"/>